<keyword evidence="1" id="KW-0812">Transmembrane</keyword>
<evidence type="ECO:0000313" key="4">
    <source>
        <dbReference type="Proteomes" id="UP000814176"/>
    </source>
</evidence>
<gene>
    <name evidence="3" type="ORF">C8Q71DRAFT_162716</name>
</gene>
<feature type="transmembrane region" description="Helical" evidence="1">
    <location>
        <begin position="51"/>
        <end position="75"/>
    </location>
</feature>
<feature type="domain" description="DUF6534" evidence="2">
    <location>
        <begin position="188"/>
        <end position="275"/>
    </location>
</feature>
<dbReference type="Proteomes" id="UP000814176">
    <property type="component" value="Unassembled WGS sequence"/>
</dbReference>
<comment type="caution">
    <text evidence="3">The sequence shown here is derived from an EMBL/GenBank/DDBJ whole genome shotgun (WGS) entry which is preliminary data.</text>
</comment>
<name>A0ABQ8KA38_9APHY</name>
<feature type="transmembrane region" description="Helical" evidence="1">
    <location>
        <begin position="180"/>
        <end position="203"/>
    </location>
</feature>
<dbReference type="RefSeq" id="XP_047776790.1">
    <property type="nucleotide sequence ID" value="XM_047916694.1"/>
</dbReference>
<dbReference type="Pfam" id="PF20152">
    <property type="entry name" value="DUF6534"/>
    <property type="match status" value="1"/>
</dbReference>
<evidence type="ECO:0000259" key="2">
    <source>
        <dbReference type="Pfam" id="PF20152"/>
    </source>
</evidence>
<feature type="transmembrane region" description="Helical" evidence="1">
    <location>
        <begin position="14"/>
        <end position="39"/>
    </location>
</feature>
<proteinExistence type="predicted"/>
<keyword evidence="1" id="KW-0472">Membrane</keyword>
<protein>
    <recommendedName>
        <fullName evidence="2">DUF6534 domain-containing protein</fullName>
    </recommendedName>
</protein>
<dbReference type="EMBL" id="JADCUA010000016">
    <property type="protein sequence ID" value="KAH9834134.1"/>
    <property type="molecule type" value="Genomic_DNA"/>
</dbReference>
<dbReference type="GeneID" id="71997426"/>
<organism evidence="3 4">
    <name type="scientific">Rhodofomes roseus</name>
    <dbReference type="NCBI Taxonomy" id="34475"/>
    <lineage>
        <taxon>Eukaryota</taxon>
        <taxon>Fungi</taxon>
        <taxon>Dikarya</taxon>
        <taxon>Basidiomycota</taxon>
        <taxon>Agaricomycotina</taxon>
        <taxon>Agaricomycetes</taxon>
        <taxon>Polyporales</taxon>
        <taxon>Rhodofomes</taxon>
    </lineage>
</organism>
<evidence type="ECO:0000256" key="1">
    <source>
        <dbReference type="SAM" id="Phobius"/>
    </source>
</evidence>
<feature type="transmembrane region" description="Helical" evidence="1">
    <location>
        <begin position="250"/>
        <end position="270"/>
    </location>
</feature>
<keyword evidence="4" id="KW-1185">Reference proteome</keyword>
<dbReference type="PANTHER" id="PTHR40465:SF1">
    <property type="entry name" value="DUF6534 DOMAIN-CONTAINING PROTEIN"/>
    <property type="match status" value="1"/>
</dbReference>
<evidence type="ECO:0000313" key="3">
    <source>
        <dbReference type="EMBL" id="KAH9834134.1"/>
    </source>
</evidence>
<feature type="transmembrane region" description="Helical" evidence="1">
    <location>
        <begin position="224"/>
        <end position="244"/>
    </location>
</feature>
<accession>A0ABQ8KA38</accession>
<keyword evidence="1" id="KW-1133">Transmembrane helix</keyword>
<reference evidence="3 4" key="1">
    <citation type="journal article" date="2021" name="Environ. Microbiol.">
        <title>Gene family expansions and transcriptome signatures uncover fungal adaptations to wood decay.</title>
        <authorList>
            <person name="Hage H."/>
            <person name="Miyauchi S."/>
            <person name="Viragh M."/>
            <person name="Drula E."/>
            <person name="Min B."/>
            <person name="Chaduli D."/>
            <person name="Navarro D."/>
            <person name="Favel A."/>
            <person name="Norest M."/>
            <person name="Lesage-Meessen L."/>
            <person name="Balint B."/>
            <person name="Merenyi Z."/>
            <person name="de Eugenio L."/>
            <person name="Morin E."/>
            <person name="Martinez A.T."/>
            <person name="Baldrian P."/>
            <person name="Stursova M."/>
            <person name="Martinez M.J."/>
            <person name="Novotny C."/>
            <person name="Magnuson J.K."/>
            <person name="Spatafora J.W."/>
            <person name="Maurice S."/>
            <person name="Pangilinan J."/>
            <person name="Andreopoulos W."/>
            <person name="LaButti K."/>
            <person name="Hundley H."/>
            <person name="Na H."/>
            <person name="Kuo A."/>
            <person name="Barry K."/>
            <person name="Lipzen A."/>
            <person name="Henrissat B."/>
            <person name="Riley R."/>
            <person name="Ahrendt S."/>
            <person name="Nagy L.G."/>
            <person name="Grigoriev I.V."/>
            <person name="Martin F."/>
            <person name="Rosso M.N."/>
        </authorList>
    </citation>
    <scope>NUCLEOTIDE SEQUENCE [LARGE SCALE GENOMIC DNA]</scope>
    <source>
        <strain evidence="3 4">CIRM-BRFM 1785</strain>
    </source>
</reference>
<feature type="transmembrane region" description="Helical" evidence="1">
    <location>
        <begin position="98"/>
        <end position="118"/>
    </location>
</feature>
<sequence>MSVPASVKITSRALISYFAGGVCVAFLYGITTGQMAFYWSRSRKDTTVSRILVLLLWLLDGVHYVLVPCSFYALLVQSLHGGEALTGANALTAALDTWSFQGVFVVTGLTDLGVKSVFAYRIWKLSSNRLVGAILMLFSLTVFVLSCISAFIGNCLGASTLSCFSGVPTRGNINTSAGTAIAMLACVAISDIATSVLLCVFLWRRRTGFAGFDRAMRLLMLYSIEVGMLTSLASVGSLTTFIVVGYNDAVFISTFWVVPKLSINSLLALLNARHYIREEAGLFTYPSLVHDSHAGVSDDTLQFRMTGNRVWTRSR</sequence>
<dbReference type="InterPro" id="IPR045339">
    <property type="entry name" value="DUF6534"/>
</dbReference>
<dbReference type="PANTHER" id="PTHR40465">
    <property type="entry name" value="CHROMOSOME 1, WHOLE GENOME SHOTGUN SEQUENCE"/>
    <property type="match status" value="1"/>
</dbReference>
<feature type="transmembrane region" description="Helical" evidence="1">
    <location>
        <begin position="130"/>
        <end position="152"/>
    </location>
</feature>